<keyword evidence="3" id="KW-1185">Reference proteome</keyword>
<gene>
    <name evidence="2" type="ORF">AVEN_260751_1</name>
</gene>
<proteinExistence type="predicted"/>
<dbReference type="Proteomes" id="UP000499080">
    <property type="component" value="Unassembled WGS sequence"/>
</dbReference>
<dbReference type="EMBL" id="BGPR01005809">
    <property type="protein sequence ID" value="GBN13601.1"/>
    <property type="molecule type" value="Genomic_DNA"/>
</dbReference>
<dbReference type="AlphaFoldDB" id="A0A4Y2LFN6"/>
<reference evidence="2 3" key="1">
    <citation type="journal article" date="2019" name="Sci. Rep.">
        <title>Orb-weaving spider Araneus ventricosus genome elucidates the spidroin gene catalogue.</title>
        <authorList>
            <person name="Kono N."/>
            <person name="Nakamura H."/>
            <person name="Ohtoshi R."/>
            <person name="Moran D.A.P."/>
            <person name="Shinohara A."/>
            <person name="Yoshida Y."/>
            <person name="Fujiwara M."/>
            <person name="Mori M."/>
            <person name="Tomita M."/>
            <person name="Arakawa K."/>
        </authorList>
    </citation>
    <scope>NUCLEOTIDE SEQUENCE [LARGE SCALE GENOMIC DNA]</scope>
</reference>
<accession>A0A4Y2LFN6</accession>
<organism evidence="2 3">
    <name type="scientific">Araneus ventricosus</name>
    <name type="common">Orbweaver spider</name>
    <name type="synonym">Epeira ventricosa</name>
    <dbReference type="NCBI Taxonomy" id="182803"/>
    <lineage>
        <taxon>Eukaryota</taxon>
        <taxon>Metazoa</taxon>
        <taxon>Ecdysozoa</taxon>
        <taxon>Arthropoda</taxon>
        <taxon>Chelicerata</taxon>
        <taxon>Arachnida</taxon>
        <taxon>Araneae</taxon>
        <taxon>Araneomorphae</taxon>
        <taxon>Entelegynae</taxon>
        <taxon>Araneoidea</taxon>
        <taxon>Araneidae</taxon>
        <taxon>Araneus</taxon>
    </lineage>
</organism>
<evidence type="ECO:0000313" key="2">
    <source>
        <dbReference type="EMBL" id="GBN13601.1"/>
    </source>
</evidence>
<sequence length="144" mass="16049">MPSSSAHGPPKKQKVETQQVGCRCLVQLMFVIRTYYLIRSDILNLGIDYITKEILTSEDGGHHGGEDEKNQREKEEPGVIEDHVGVIPNAIVEHAQQETDPHVSKEAELCRHLSERGNSADNCLTKFAKEAVSIIIVMTKARCI</sequence>
<evidence type="ECO:0000256" key="1">
    <source>
        <dbReference type="SAM" id="MobiDB-lite"/>
    </source>
</evidence>
<feature type="region of interest" description="Disordered" evidence="1">
    <location>
        <begin position="56"/>
        <end position="78"/>
    </location>
</feature>
<protein>
    <submittedName>
        <fullName evidence="2">Uncharacterized protein</fullName>
    </submittedName>
</protein>
<feature type="compositionally biased region" description="Basic and acidic residues" evidence="1">
    <location>
        <begin position="59"/>
        <end position="78"/>
    </location>
</feature>
<evidence type="ECO:0000313" key="3">
    <source>
        <dbReference type="Proteomes" id="UP000499080"/>
    </source>
</evidence>
<comment type="caution">
    <text evidence="2">The sequence shown here is derived from an EMBL/GenBank/DDBJ whole genome shotgun (WGS) entry which is preliminary data.</text>
</comment>
<name>A0A4Y2LFN6_ARAVE</name>